<accession>A0ACB8B3M3</accession>
<reference evidence="1" key="1">
    <citation type="journal article" date="2021" name="New Phytol.">
        <title>Evolutionary innovations through gain and loss of genes in the ectomycorrhizal Boletales.</title>
        <authorList>
            <person name="Wu G."/>
            <person name="Miyauchi S."/>
            <person name="Morin E."/>
            <person name="Kuo A."/>
            <person name="Drula E."/>
            <person name="Varga T."/>
            <person name="Kohler A."/>
            <person name="Feng B."/>
            <person name="Cao Y."/>
            <person name="Lipzen A."/>
            <person name="Daum C."/>
            <person name="Hundley H."/>
            <person name="Pangilinan J."/>
            <person name="Johnson J."/>
            <person name="Barry K."/>
            <person name="LaButti K."/>
            <person name="Ng V."/>
            <person name="Ahrendt S."/>
            <person name="Min B."/>
            <person name="Choi I.G."/>
            <person name="Park H."/>
            <person name="Plett J.M."/>
            <person name="Magnuson J."/>
            <person name="Spatafora J.W."/>
            <person name="Nagy L.G."/>
            <person name="Henrissat B."/>
            <person name="Grigoriev I.V."/>
            <person name="Yang Z.L."/>
            <person name="Xu J."/>
            <person name="Martin F.M."/>
        </authorList>
    </citation>
    <scope>NUCLEOTIDE SEQUENCE</scope>
    <source>
        <strain evidence="1">KUC20120723A-06</strain>
    </source>
</reference>
<protein>
    <submittedName>
        <fullName evidence="1">Uncharacterized protein</fullName>
    </submittedName>
</protein>
<proteinExistence type="predicted"/>
<organism evidence="1 2">
    <name type="scientific">Leucogyrophana mollusca</name>
    <dbReference type="NCBI Taxonomy" id="85980"/>
    <lineage>
        <taxon>Eukaryota</taxon>
        <taxon>Fungi</taxon>
        <taxon>Dikarya</taxon>
        <taxon>Basidiomycota</taxon>
        <taxon>Agaricomycotina</taxon>
        <taxon>Agaricomycetes</taxon>
        <taxon>Agaricomycetidae</taxon>
        <taxon>Boletales</taxon>
        <taxon>Boletales incertae sedis</taxon>
        <taxon>Leucogyrophana</taxon>
    </lineage>
</organism>
<evidence type="ECO:0000313" key="1">
    <source>
        <dbReference type="EMBL" id="KAH7919468.1"/>
    </source>
</evidence>
<comment type="caution">
    <text evidence="1">The sequence shown here is derived from an EMBL/GenBank/DDBJ whole genome shotgun (WGS) entry which is preliminary data.</text>
</comment>
<name>A0ACB8B3M3_9AGAM</name>
<sequence>MAQALESILGFKLLVGPFFSSSVLLVAVMEIRYEAQPICCRAYNLVAWSALRKLQPLGGCCILPWSNPMMPTSRPVYGSNSCVVFLQRLIMEP</sequence>
<evidence type="ECO:0000313" key="2">
    <source>
        <dbReference type="Proteomes" id="UP000790709"/>
    </source>
</evidence>
<gene>
    <name evidence="1" type="ORF">BV22DRAFT_1040862</name>
</gene>
<keyword evidence="2" id="KW-1185">Reference proteome</keyword>
<dbReference type="EMBL" id="MU266657">
    <property type="protein sequence ID" value="KAH7919468.1"/>
    <property type="molecule type" value="Genomic_DNA"/>
</dbReference>
<dbReference type="Proteomes" id="UP000790709">
    <property type="component" value="Unassembled WGS sequence"/>
</dbReference>